<dbReference type="OrthoDB" id="6933143at2"/>
<sequence length="71" mass="7936">MSGLNLADVRKLQIQDGDVLILPDHVDHATLSEFMGRLRELEPAPKNVTVACCQIEQISEAQMNAAGWYRK</sequence>
<comment type="caution">
    <text evidence="1">The sequence shown here is derived from an EMBL/GenBank/DDBJ whole genome shotgun (WGS) entry which is preliminary data.</text>
</comment>
<accession>A0A395R2S0</accession>
<protein>
    <submittedName>
        <fullName evidence="1">Uncharacterized protein</fullName>
    </submittedName>
</protein>
<dbReference type="EMBL" id="LMAZ01000003">
    <property type="protein sequence ID" value="RGP54420.1"/>
    <property type="molecule type" value="Genomic_DNA"/>
</dbReference>
<dbReference type="Proteomes" id="UP000265411">
    <property type="component" value="Unassembled WGS sequence"/>
</dbReference>
<dbReference type="RefSeq" id="WP_118130814.1">
    <property type="nucleotide sequence ID" value="NZ_LMAZ01000003.1"/>
</dbReference>
<dbReference type="AlphaFoldDB" id="A0A395R2S0"/>
<gene>
    <name evidence="1" type="ORF">ASB58_11100</name>
</gene>
<name>A0A395R2S0_9PSED</name>
<reference evidence="1 2" key="1">
    <citation type="journal article" date="2018" name="Syst. Appl. Microbiol.">
        <title>Pseudomonas gallaeciensis sp. nov., isolated from crude-oil-contaminated intertidal sand samples after the Prestige oil spill.</title>
        <authorList>
            <person name="Mulet M."/>
            <person name="Sanchez D."/>
            <person name="Rodriguez A.C."/>
            <person name="Nogales B."/>
            <person name="Bosch R."/>
            <person name="Busquets A."/>
            <person name="Gomila M."/>
            <person name="Lalucat J."/>
            <person name="Garcia-Valdes E."/>
        </authorList>
    </citation>
    <scope>NUCLEOTIDE SEQUENCE [LARGE SCALE GENOMIC DNA]</scope>
    <source>
        <strain evidence="1 2">V113</strain>
    </source>
</reference>
<evidence type="ECO:0000313" key="2">
    <source>
        <dbReference type="Proteomes" id="UP000265411"/>
    </source>
</evidence>
<keyword evidence="2" id="KW-1185">Reference proteome</keyword>
<proteinExistence type="predicted"/>
<organism evidence="1 2">
    <name type="scientific">Pseudomonas abyssi</name>
    <dbReference type="NCBI Taxonomy" id="170540"/>
    <lineage>
        <taxon>Bacteria</taxon>
        <taxon>Pseudomonadati</taxon>
        <taxon>Pseudomonadota</taxon>
        <taxon>Gammaproteobacteria</taxon>
        <taxon>Pseudomonadales</taxon>
        <taxon>Pseudomonadaceae</taxon>
        <taxon>Pseudomonas</taxon>
    </lineage>
</organism>
<evidence type="ECO:0000313" key="1">
    <source>
        <dbReference type="EMBL" id="RGP54420.1"/>
    </source>
</evidence>